<dbReference type="Pfam" id="PF00620">
    <property type="entry name" value="RhoGAP"/>
    <property type="match status" value="1"/>
</dbReference>
<dbReference type="STRING" id="5865.A7AW84"/>
<dbReference type="GO" id="GO:0005737">
    <property type="term" value="C:cytoplasm"/>
    <property type="evidence" value="ECO:0007669"/>
    <property type="project" value="TreeGrafter"/>
</dbReference>
<dbReference type="VEuPathDB" id="PiroplasmaDB:BBOV_I002300"/>
<dbReference type="PANTHER" id="PTHR45808:SF2">
    <property type="entry name" value="RHO GTPASE-ACTIVATING PROTEIN 68F"/>
    <property type="match status" value="1"/>
</dbReference>
<protein>
    <submittedName>
        <fullName evidence="3">RhoGAP domain containing protein</fullName>
    </submittedName>
</protein>
<dbReference type="GO" id="GO:0005096">
    <property type="term" value="F:GTPase activator activity"/>
    <property type="evidence" value="ECO:0007669"/>
    <property type="project" value="TreeGrafter"/>
</dbReference>
<dbReference type="AlphaFoldDB" id="A7AW84"/>
<dbReference type="eggNOG" id="KOG2633">
    <property type="taxonomic scope" value="Eukaryota"/>
</dbReference>
<dbReference type="SMART" id="SM00324">
    <property type="entry name" value="RhoGAP"/>
    <property type="match status" value="1"/>
</dbReference>
<dbReference type="PROSITE" id="PS50238">
    <property type="entry name" value="RHOGAP"/>
    <property type="match status" value="1"/>
</dbReference>
<feature type="compositionally biased region" description="Low complexity" evidence="1">
    <location>
        <begin position="423"/>
        <end position="435"/>
    </location>
</feature>
<dbReference type="InterPro" id="IPR008936">
    <property type="entry name" value="Rho_GTPase_activation_prot"/>
</dbReference>
<dbReference type="KEGG" id="bbo:BBOV_I002300"/>
<feature type="compositionally biased region" description="Basic and acidic residues" evidence="1">
    <location>
        <begin position="437"/>
        <end position="457"/>
    </location>
</feature>
<dbReference type="SUPFAM" id="SSF48350">
    <property type="entry name" value="GTPase activation domain, GAP"/>
    <property type="match status" value="1"/>
</dbReference>
<dbReference type="InterPro" id="IPR001251">
    <property type="entry name" value="CRAL-TRIO_dom"/>
</dbReference>
<comment type="caution">
    <text evidence="3">The sequence shown here is derived from an EMBL/GenBank/DDBJ whole genome shotgun (WGS) entry which is preliminary data.</text>
</comment>
<accession>A7AW84</accession>
<evidence type="ECO:0000313" key="4">
    <source>
        <dbReference type="Proteomes" id="UP000002173"/>
    </source>
</evidence>
<reference evidence="3 4" key="1">
    <citation type="journal article" date="2007" name="PLoS Pathog.">
        <title>Genome sequence of Babesia bovis and comparative analysis of apicomplexan hemoprotozoa.</title>
        <authorList>
            <person name="Brayton K.A."/>
            <person name="Lau A.O.T."/>
            <person name="Herndon D.R."/>
            <person name="Hannick L."/>
            <person name="Kappmeyer L.S."/>
            <person name="Berens S.J."/>
            <person name="Bidwell S.L."/>
            <person name="Brown W.C."/>
            <person name="Crabtree J."/>
            <person name="Fadrosh D."/>
            <person name="Feldblum T."/>
            <person name="Forberger H.A."/>
            <person name="Haas B.J."/>
            <person name="Howell J.M."/>
            <person name="Khouri H."/>
            <person name="Koo H."/>
            <person name="Mann D.J."/>
            <person name="Norimine J."/>
            <person name="Paulsen I.T."/>
            <person name="Radune D."/>
            <person name="Ren Q."/>
            <person name="Smith R.K. Jr."/>
            <person name="Suarez C.E."/>
            <person name="White O."/>
            <person name="Wortman J.R."/>
            <person name="Knowles D.P. Jr."/>
            <person name="McElwain T.F."/>
            <person name="Nene V.M."/>
        </authorList>
    </citation>
    <scope>NUCLEOTIDE SEQUENCE [LARGE SCALE GENOMIC DNA]</scope>
    <source>
        <strain evidence="3">T2Bo</strain>
    </source>
</reference>
<dbReference type="CDD" id="cd00170">
    <property type="entry name" value="SEC14"/>
    <property type="match status" value="1"/>
</dbReference>
<dbReference type="OMA" id="SHNPDCD"/>
<dbReference type="Gene3D" id="1.10.555.10">
    <property type="entry name" value="Rho GTPase activation protein"/>
    <property type="match status" value="1"/>
</dbReference>
<gene>
    <name evidence="3" type="ORF">BBOV_I002300</name>
</gene>
<dbReference type="RefSeq" id="XP_001608880.1">
    <property type="nucleotide sequence ID" value="XM_001608830.1"/>
</dbReference>
<feature type="region of interest" description="Disordered" evidence="1">
    <location>
        <begin position="401"/>
        <end position="484"/>
    </location>
</feature>
<dbReference type="FunCoup" id="A7AW84">
    <property type="interactions" value="25"/>
</dbReference>
<dbReference type="Proteomes" id="UP000002173">
    <property type="component" value="Unassembled WGS sequence"/>
</dbReference>
<proteinExistence type="predicted"/>
<sequence length="484" mass="54280">MSFTSAFNFYKVPYDSDVEPIEQYGSTYIQMLAEDFKEDGFDEPNLVTYLGKDPVGNSVVLIVPSISARICENHEDALRLMVKKMDRHCSSKYSLIVCQTCTTWSDYNSYNFVNQWYDMLPKASKKNLVKVYLVHSAYTTKTALTCVSPFAGLRVWEKLEFVDQLGELLKRIKLDTKNMLRNFPYAVQRAEEIALGISTPLSVFGTEMWILAQRVGRPFKGFPLIPPVVSHVLEKLISSDVIDTPNLLNIQCTPDVLYTAVDNLENYGEGCKIESAEAAVALFKLIIDSHVGGLIGPSGYITFKNALLQGNTDDELVKMIAKVISEFSSIQKDCILCVIKTLRAIARRASKNHMTVRAISKILAGSFFRPLSPDTYCSKVMSSGEMVLGTMIEKPDIFFKRSQPAEEQASVRSKHDKRSDNAKSSSGPPLSKSPSMRAREEIQRVKQRREAQKDGSAKPDVPSPRPIHPSMDDEEPEDITEIEE</sequence>
<name>A7AW84_BABBO</name>
<feature type="domain" description="Rho-GAP" evidence="2">
    <location>
        <begin position="217"/>
        <end position="399"/>
    </location>
</feature>
<reference evidence="4" key="3">
    <citation type="journal article" date="2021" name="Int. J. Parasitol.">
        <title>Comparative analysis of gene expression between Babesia bovis blood stages and kinetes allowed by improved genome annotation.</title>
        <authorList>
            <person name="Ueti M.W."/>
            <person name="Johnson W.C."/>
            <person name="Kappmeyer L.S."/>
            <person name="Herndon D.R."/>
            <person name="Mousel M.R."/>
            <person name="Reif K.E."/>
            <person name="Taus N.S."/>
            <person name="Ifeonu O.O."/>
            <person name="Silva J.C."/>
            <person name="Suarez C.E."/>
            <person name="Brayton K.A."/>
        </authorList>
    </citation>
    <scope>NUCLEOTIDE SEQUENCE [LARGE SCALE GENOMIC DNA]</scope>
</reference>
<organism evidence="3 4">
    <name type="scientific">Babesia bovis</name>
    <dbReference type="NCBI Taxonomy" id="5865"/>
    <lineage>
        <taxon>Eukaryota</taxon>
        <taxon>Sar</taxon>
        <taxon>Alveolata</taxon>
        <taxon>Apicomplexa</taxon>
        <taxon>Aconoidasida</taxon>
        <taxon>Piroplasmida</taxon>
        <taxon>Babesiidae</taxon>
        <taxon>Babesia</taxon>
    </lineage>
</organism>
<dbReference type="GO" id="GO:0007264">
    <property type="term" value="P:small GTPase-mediated signal transduction"/>
    <property type="evidence" value="ECO:0007669"/>
    <property type="project" value="TreeGrafter"/>
</dbReference>
<dbReference type="GeneID" id="5477096"/>
<dbReference type="Gene3D" id="3.40.525.10">
    <property type="entry name" value="CRAL-TRIO lipid binding domain"/>
    <property type="match status" value="1"/>
</dbReference>
<evidence type="ECO:0000259" key="2">
    <source>
        <dbReference type="PROSITE" id="PS50238"/>
    </source>
</evidence>
<dbReference type="EMBL" id="AAXT01000005">
    <property type="protein sequence ID" value="EDO05312.1"/>
    <property type="molecule type" value="Genomic_DNA"/>
</dbReference>
<dbReference type="InParanoid" id="A7AW84"/>
<dbReference type="InterPro" id="IPR036865">
    <property type="entry name" value="CRAL-TRIO_dom_sf"/>
</dbReference>
<reference evidence="4" key="2">
    <citation type="journal article" date="2020" name="Data Brief">
        <title>Transcriptome dataset of Babesia bovis life stages within vertebrate and invertebrate hosts.</title>
        <authorList>
            <person name="Ueti M.W."/>
            <person name="Johnson W.C."/>
            <person name="Kappmeyer L.S."/>
            <person name="Herndon D.R."/>
            <person name="Mousel M.R."/>
            <person name="Reif K.E."/>
            <person name="Taus N.S."/>
            <person name="Ifeonu O.O."/>
            <person name="Silva J.C."/>
            <person name="Suarez C.E."/>
            <person name="Brayton K.A."/>
        </authorList>
    </citation>
    <scope>NUCLEOTIDE SEQUENCE [LARGE SCALE GENOMIC DNA]</scope>
</reference>
<feature type="compositionally biased region" description="Acidic residues" evidence="1">
    <location>
        <begin position="472"/>
        <end position="484"/>
    </location>
</feature>
<dbReference type="Pfam" id="PF13716">
    <property type="entry name" value="CRAL_TRIO_2"/>
    <property type="match status" value="1"/>
</dbReference>
<evidence type="ECO:0000313" key="3">
    <source>
        <dbReference type="EMBL" id="EDO05312.1"/>
    </source>
</evidence>
<keyword evidence="4" id="KW-1185">Reference proteome</keyword>
<dbReference type="SUPFAM" id="SSF52087">
    <property type="entry name" value="CRAL/TRIO domain"/>
    <property type="match status" value="1"/>
</dbReference>
<evidence type="ECO:0000256" key="1">
    <source>
        <dbReference type="SAM" id="MobiDB-lite"/>
    </source>
</evidence>
<dbReference type="InterPro" id="IPR000198">
    <property type="entry name" value="RhoGAP_dom"/>
</dbReference>
<dbReference type="PANTHER" id="PTHR45808">
    <property type="entry name" value="RHO GTPASE-ACTIVATING PROTEIN 68F"/>
    <property type="match status" value="1"/>
</dbReference>